<accession>A0A1F7S041</accession>
<comment type="caution">
    <text evidence="1">The sequence shown here is derived from an EMBL/GenBank/DDBJ whole genome shotgun (WGS) entry which is preliminary data.</text>
</comment>
<organism evidence="1 2">
    <name type="scientific">Candidatus Schekmanbacteria bacterium RBG_13_48_7</name>
    <dbReference type="NCBI Taxonomy" id="1817878"/>
    <lineage>
        <taxon>Bacteria</taxon>
        <taxon>Candidatus Schekmaniibacteriota</taxon>
    </lineage>
</organism>
<gene>
    <name evidence="1" type="ORF">A2161_20240</name>
</gene>
<dbReference type="EMBL" id="MGDD01000100">
    <property type="protein sequence ID" value="OGL47071.1"/>
    <property type="molecule type" value="Genomic_DNA"/>
</dbReference>
<evidence type="ECO:0000313" key="2">
    <source>
        <dbReference type="Proteomes" id="UP000179266"/>
    </source>
</evidence>
<sequence>MRANRSLKSDEQVKVCIRQQDIKIIKENTPIKDSLKRNVYPGKIINLFPLPESCIMWFKINGSPDKYDFELKFPLYLMQRYDLHPDKNIRIALWEPTIILFDKSKWTS</sequence>
<proteinExistence type="predicted"/>
<evidence type="ECO:0000313" key="1">
    <source>
        <dbReference type="EMBL" id="OGL47071.1"/>
    </source>
</evidence>
<name>A0A1F7S041_9BACT</name>
<dbReference type="AlphaFoldDB" id="A0A1F7S041"/>
<evidence type="ECO:0008006" key="3">
    <source>
        <dbReference type="Google" id="ProtNLM"/>
    </source>
</evidence>
<protein>
    <recommendedName>
        <fullName evidence="3">Transport-associated OB type 2 domain-containing protein</fullName>
    </recommendedName>
</protein>
<reference evidence="1 2" key="1">
    <citation type="journal article" date="2016" name="Nat. Commun.">
        <title>Thousands of microbial genomes shed light on interconnected biogeochemical processes in an aquifer system.</title>
        <authorList>
            <person name="Anantharaman K."/>
            <person name="Brown C.T."/>
            <person name="Hug L.A."/>
            <person name="Sharon I."/>
            <person name="Castelle C.J."/>
            <person name="Probst A.J."/>
            <person name="Thomas B.C."/>
            <person name="Singh A."/>
            <person name="Wilkins M.J."/>
            <person name="Karaoz U."/>
            <person name="Brodie E.L."/>
            <person name="Williams K.H."/>
            <person name="Hubbard S.S."/>
            <person name="Banfield J.F."/>
        </authorList>
    </citation>
    <scope>NUCLEOTIDE SEQUENCE [LARGE SCALE GENOMIC DNA]</scope>
</reference>
<dbReference type="Proteomes" id="UP000179266">
    <property type="component" value="Unassembled WGS sequence"/>
</dbReference>